<reference evidence="1 2" key="1">
    <citation type="submission" date="2019-05" db="EMBL/GenBank/DDBJ databases">
        <title>Mikania micrantha, genome provides insights into the molecular mechanism of rapid growth.</title>
        <authorList>
            <person name="Liu B."/>
        </authorList>
    </citation>
    <scope>NUCLEOTIDE SEQUENCE [LARGE SCALE GENOMIC DNA]</scope>
    <source>
        <strain evidence="1">NLD-2019</strain>
        <tissue evidence="1">Leaf</tissue>
    </source>
</reference>
<keyword evidence="2" id="KW-1185">Reference proteome</keyword>
<dbReference type="AlphaFoldDB" id="A0A5N6P093"/>
<name>A0A5N6P093_9ASTR</name>
<gene>
    <name evidence="1" type="ORF">E3N88_13902</name>
</gene>
<comment type="caution">
    <text evidence="1">The sequence shown here is derived from an EMBL/GenBank/DDBJ whole genome shotgun (WGS) entry which is preliminary data.</text>
</comment>
<dbReference type="EMBL" id="SZYD01000007">
    <property type="protein sequence ID" value="KAD5802542.1"/>
    <property type="molecule type" value="Genomic_DNA"/>
</dbReference>
<evidence type="ECO:0000313" key="1">
    <source>
        <dbReference type="EMBL" id="KAD5802542.1"/>
    </source>
</evidence>
<evidence type="ECO:0000313" key="2">
    <source>
        <dbReference type="Proteomes" id="UP000326396"/>
    </source>
</evidence>
<organism evidence="1 2">
    <name type="scientific">Mikania micrantha</name>
    <name type="common">bitter vine</name>
    <dbReference type="NCBI Taxonomy" id="192012"/>
    <lineage>
        <taxon>Eukaryota</taxon>
        <taxon>Viridiplantae</taxon>
        <taxon>Streptophyta</taxon>
        <taxon>Embryophyta</taxon>
        <taxon>Tracheophyta</taxon>
        <taxon>Spermatophyta</taxon>
        <taxon>Magnoliopsida</taxon>
        <taxon>eudicotyledons</taxon>
        <taxon>Gunneridae</taxon>
        <taxon>Pentapetalae</taxon>
        <taxon>asterids</taxon>
        <taxon>campanulids</taxon>
        <taxon>Asterales</taxon>
        <taxon>Asteraceae</taxon>
        <taxon>Asteroideae</taxon>
        <taxon>Heliantheae alliance</taxon>
        <taxon>Eupatorieae</taxon>
        <taxon>Mikania</taxon>
    </lineage>
</organism>
<accession>A0A5N6P093</accession>
<proteinExistence type="predicted"/>
<protein>
    <submittedName>
        <fullName evidence="1">Uncharacterized protein</fullName>
    </submittedName>
</protein>
<sequence length="91" mass="10331">MLFRWDTSSLSHKLAVSEEWGLLDVGREGNSKELVGWATVGLKWAAMEGGWAASVRPKVHDWTENCHLGWKHAVHIQGRMNNDQVCHDHDL</sequence>
<dbReference type="Proteomes" id="UP000326396">
    <property type="component" value="Linkage Group LG15"/>
</dbReference>